<proteinExistence type="predicted"/>
<keyword evidence="2" id="KW-1185">Reference proteome</keyword>
<dbReference type="AlphaFoldDB" id="A0A549TD20"/>
<dbReference type="EMBL" id="VJMG01000017">
    <property type="protein sequence ID" value="TRL39820.1"/>
    <property type="molecule type" value="Genomic_DNA"/>
</dbReference>
<protein>
    <submittedName>
        <fullName evidence="1">Uncharacterized protein</fullName>
    </submittedName>
</protein>
<organism evidence="1 2">
    <name type="scientific">Rhizobium straminoryzae</name>
    <dbReference type="NCBI Taxonomy" id="1387186"/>
    <lineage>
        <taxon>Bacteria</taxon>
        <taxon>Pseudomonadati</taxon>
        <taxon>Pseudomonadota</taxon>
        <taxon>Alphaproteobacteria</taxon>
        <taxon>Hyphomicrobiales</taxon>
        <taxon>Rhizobiaceae</taxon>
        <taxon>Rhizobium/Agrobacterium group</taxon>
        <taxon>Rhizobium</taxon>
    </lineage>
</organism>
<comment type="caution">
    <text evidence="1">The sequence shown here is derived from an EMBL/GenBank/DDBJ whole genome shotgun (WGS) entry which is preliminary data.</text>
</comment>
<dbReference type="RefSeq" id="WP_143124602.1">
    <property type="nucleotide sequence ID" value="NZ_VJMG01000017.1"/>
</dbReference>
<name>A0A549TD20_9HYPH</name>
<evidence type="ECO:0000313" key="2">
    <source>
        <dbReference type="Proteomes" id="UP000316801"/>
    </source>
</evidence>
<gene>
    <name evidence="1" type="ORF">FNA46_07745</name>
</gene>
<reference evidence="1 2" key="1">
    <citation type="submission" date="2019-07" db="EMBL/GenBank/DDBJ databases">
        <title>Ln-dependent methylotrophs.</title>
        <authorList>
            <person name="Tani A."/>
        </authorList>
    </citation>
    <scope>NUCLEOTIDE SEQUENCE [LARGE SCALE GENOMIC DNA]</scope>
    <source>
        <strain evidence="1 2">SM12</strain>
    </source>
</reference>
<sequence length="77" mass="8167">MTRIVIAAGIILAIGLVLAATYHQGQRQEQAATAAANARALTEQIKDRSLIDDQVNRMSVSDLCAGLGGVWRDGTCQ</sequence>
<dbReference type="Proteomes" id="UP000316801">
    <property type="component" value="Unassembled WGS sequence"/>
</dbReference>
<evidence type="ECO:0000313" key="1">
    <source>
        <dbReference type="EMBL" id="TRL39820.1"/>
    </source>
</evidence>
<accession>A0A549TD20</accession>